<dbReference type="Proteomes" id="UP000070133">
    <property type="component" value="Unassembled WGS sequence"/>
</dbReference>
<evidence type="ECO:0008006" key="3">
    <source>
        <dbReference type="Google" id="ProtNLM"/>
    </source>
</evidence>
<dbReference type="EMBL" id="LFZN01000010">
    <property type="protein sequence ID" value="KXT05838.1"/>
    <property type="molecule type" value="Genomic_DNA"/>
</dbReference>
<accession>A0A139HTR2</accession>
<dbReference type="AlphaFoldDB" id="A0A139HTR2"/>
<proteinExistence type="predicted"/>
<dbReference type="OrthoDB" id="3632925at2759"/>
<organism evidence="1 2">
    <name type="scientific">Pseudocercospora eumusae</name>
    <dbReference type="NCBI Taxonomy" id="321146"/>
    <lineage>
        <taxon>Eukaryota</taxon>
        <taxon>Fungi</taxon>
        <taxon>Dikarya</taxon>
        <taxon>Ascomycota</taxon>
        <taxon>Pezizomycotina</taxon>
        <taxon>Dothideomycetes</taxon>
        <taxon>Dothideomycetidae</taxon>
        <taxon>Mycosphaerellales</taxon>
        <taxon>Mycosphaerellaceae</taxon>
        <taxon>Pseudocercospora</taxon>
    </lineage>
</organism>
<sequence>MQPETEQRSSFPFLELPPELRNNIYEYCMPDNKSMRDRDLATLQLPAITRVCRQLRQESMGYVFENRAFELCVGTNMWDRFMCDFWTRSWDPMPDSGTLGLNPTVRSFLKRASNWAIFKNIKINIYKSHHIPYVRYQRDKMKTPGREEREAFMVNYVEKARQRSSMAVMHLTVDNGELSIEVSHGYIDTIFTHALAGMKGTAEAVGKKKGLKGLKMADFLKIARTLDYNPV</sequence>
<comment type="caution">
    <text evidence="1">The sequence shown here is derived from an EMBL/GenBank/DDBJ whole genome shotgun (WGS) entry which is preliminary data.</text>
</comment>
<gene>
    <name evidence="1" type="ORF">AC578_1102</name>
</gene>
<evidence type="ECO:0000313" key="2">
    <source>
        <dbReference type="Proteomes" id="UP000070133"/>
    </source>
</evidence>
<evidence type="ECO:0000313" key="1">
    <source>
        <dbReference type="EMBL" id="KXT05838.1"/>
    </source>
</evidence>
<dbReference type="InterPro" id="IPR038883">
    <property type="entry name" value="AN11006-like"/>
</dbReference>
<dbReference type="PANTHER" id="PTHR42085">
    <property type="entry name" value="F-BOX DOMAIN-CONTAINING PROTEIN"/>
    <property type="match status" value="1"/>
</dbReference>
<protein>
    <recommendedName>
        <fullName evidence="3">F-box domain-containing protein</fullName>
    </recommendedName>
</protein>
<reference evidence="1 2" key="1">
    <citation type="submission" date="2015-07" db="EMBL/GenBank/DDBJ databases">
        <title>Comparative genomics of the Sigatoka disease complex on banana suggests a link between parallel evolutionary changes in Pseudocercospora fijiensis and Pseudocercospora eumusae and increased virulence on the banana host.</title>
        <authorList>
            <person name="Chang T.-C."/>
            <person name="Salvucci A."/>
            <person name="Crous P.W."/>
            <person name="Stergiopoulos I."/>
        </authorList>
    </citation>
    <scope>NUCLEOTIDE SEQUENCE [LARGE SCALE GENOMIC DNA]</scope>
    <source>
        <strain evidence="1 2">CBS 114824</strain>
    </source>
</reference>
<dbReference type="PANTHER" id="PTHR42085:SF2">
    <property type="entry name" value="F-BOX DOMAIN-CONTAINING PROTEIN"/>
    <property type="match status" value="1"/>
</dbReference>
<keyword evidence="2" id="KW-1185">Reference proteome</keyword>
<name>A0A139HTR2_9PEZI</name>